<dbReference type="InterPro" id="IPR001930">
    <property type="entry name" value="Peptidase_M1"/>
</dbReference>
<evidence type="ECO:0000256" key="4">
    <source>
        <dbReference type="ARBA" id="ARBA00012564"/>
    </source>
</evidence>
<dbReference type="RefSeq" id="WP_407327754.1">
    <property type="nucleotide sequence ID" value="NZ_CP136865.1"/>
</dbReference>
<feature type="domain" description="Peptidase M1 membrane alanine aminopeptidase" evidence="11">
    <location>
        <begin position="259"/>
        <end position="472"/>
    </location>
</feature>
<keyword evidence="14" id="KW-1185">Reference proteome</keyword>
<evidence type="ECO:0000256" key="7">
    <source>
        <dbReference type="ARBA" id="ARBA00022723"/>
    </source>
</evidence>
<gene>
    <name evidence="13" type="ORF">R0137_00490</name>
</gene>
<evidence type="ECO:0000259" key="12">
    <source>
        <dbReference type="Pfam" id="PF17900"/>
    </source>
</evidence>
<dbReference type="InterPro" id="IPR042097">
    <property type="entry name" value="Aminopeptidase_N-like_N_sf"/>
</dbReference>
<evidence type="ECO:0000259" key="11">
    <source>
        <dbReference type="Pfam" id="PF01433"/>
    </source>
</evidence>
<dbReference type="SUPFAM" id="SSF63737">
    <property type="entry name" value="Leukotriene A4 hydrolase N-terminal domain"/>
    <property type="match status" value="1"/>
</dbReference>
<comment type="catalytic activity">
    <reaction evidence="1">
        <text>Release of an N-terminal amino acid, Xaa-|-Yaa- from a peptide, amide or arylamide. Xaa is preferably Ala, but may be most amino acids including Pro (slow action). When a terminal hydrophobic residue is followed by a prolyl residue, the two may be released as an intact Xaa-Pro dipeptide.</text>
        <dbReference type="EC" id="3.4.11.2"/>
    </reaction>
</comment>
<keyword evidence="13" id="KW-0031">Aminopeptidase</keyword>
<dbReference type="InterPro" id="IPR050344">
    <property type="entry name" value="Peptidase_M1_aminopeptidases"/>
</dbReference>
<dbReference type="SUPFAM" id="SSF55486">
    <property type="entry name" value="Metalloproteases ('zincins'), catalytic domain"/>
    <property type="match status" value="1"/>
</dbReference>
<keyword evidence="10" id="KW-0482">Metalloprotease</keyword>
<dbReference type="InterPro" id="IPR027268">
    <property type="entry name" value="Peptidase_M4/M1_CTD_sf"/>
</dbReference>
<evidence type="ECO:0000256" key="3">
    <source>
        <dbReference type="ARBA" id="ARBA00010136"/>
    </source>
</evidence>
<dbReference type="GO" id="GO:0004177">
    <property type="term" value="F:aminopeptidase activity"/>
    <property type="evidence" value="ECO:0007669"/>
    <property type="project" value="UniProtKB-KW"/>
</dbReference>
<dbReference type="Gene3D" id="1.10.390.10">
    <property type="entry name" value="Neutral Protease Domain 2"/>
    <property type="match status" value="1"/>
</dbReference>
<proteinExistence type="inferred from homology"/>
<dbReference type="PANTHER" id="PTHR11533">
    <property type="entry name" value="PROTEASE M1 ZINC METALLOPROTEASE"/>
    <property type="match status" value="1"/>
</dbReference>
<keyword evidence="7" id="KW-0479">Metal-binding</keyword>
<dbReference type="InterPro" id="IPR014782">
    <property type="entry name" value="Peptidase_M1_dom"/>
</dbReference>
<evidence type="ECO:0000256" key="5">
    <source>
        <dbReference type="ARBA" id="ARBA00015611"/>
    </source>
</evidence>
<evidence type="ECO:0000256" key="10">
    <source>
        <dbReference type="ARBA" id="ARBA00023049"/>
    </source>
</evidence>
<dbReference type="Pfam" id="PF01433">
    <property type="entry name" value="Peptidase_M1"/>
    <property type="match status" value="1"/>
</dbReference>
<keyword evidence="6" id="KW-0645">Protease</keyword>
<accession>A0ABZ0IGC0</accession>
<protein>
    <recommendedName>
        <fullName evidence="5">Aminopeptidase N</fullName>
        <ecNumber evidence="4">3.4.11.2</ecNumber>
    </recommendedName>
</protein>
<dbReference type="EC" id="3.4.11.2" evidence="4"/>
<dbReference type="PANTHER" id="PTHR11533:SF299">
    <property type="entry name" value="AMINOPEPTIDASE"/>
    <property type="match status" value="1"/>
</dbReference>
<dbReference type="InterPro" id="IPR045357">
    <property type="entry name" value="Aminopeptidase_N-like_N"/>
</dbReference>
<evidence type="ECO:0000256" key="2">
    <source>
        <dbReference type="ARBA" id="ARBA00001947"/>
    </source>
</evidence>
<comment type="cofactor">
    <cofactor evidence="2">
        <name>Zn(2+)</name>
        <dbReference type="ChEBI" id="CHEBI:29105"/>
    </cofactor>
</comment>
<organism evidence="13 14">
    <name type="scientific">Congregibacter brevis</name>
    <dbReference type="NCBI Taxonomy" id="3081201"/>
    <lineage>
        <taxon>Bacteria</taxon>
        <taxon>Pseudomonadati</taxon>
        <taxon>Pseudomonadota</taxon>
        <taxon>Gammaproteobacteria</taxon>
        <taxon>Cellvibrionales</taxon>
        <taxon>Halieaceae</taxon>
        <taxon>Congregibacter</taxon>
    </lineage>
</organism>
<dbReference type="Proteomes" id="UP001626549">
    <property type="component" value="Chromosome"/>
</dbReference>
<keyword evidence="8" id="KW-0378">Hydrolase</keyword>
<dbReference type="PRINTS" id="PR00756">
    <property type="entry name" value="ALADIPTASE"/>
</dbReference>
<keyword evidence="9" id="KW-0862">Zinc</keyword>
<evidence type="ECO:0000256" key="9">
    <source>
        <dbReference type="ARBA" id="ARBA00022833"/>
    </source>
</evidence>
<reference evidence="13 14" key="1">
    <citation type="submission" date="2023-10" db="EMBL/GenBank/DDBJ databases">
        <title>Two novel species belonging to the OM43/NOR5 clade.</title>
        <authorList>
            <person name="Park M."/>
        </authorList>
    </citation>
    <scope>NUCLEOTIDE SEQUENCE [LARGE SCALE GENOMIC DNA]</scope>
    <source>
        <strain evidence="13 14">IMCC45268</strain>
    </source>
</reference>
<feature type="domain" description="Aminopeptidase N-like N-terminal" evidence="12">
    <location>
        <begin position="145"/>
        <end position="218"/>
    </location>
</feature>
<name>A0ABZ0IGC0_9GAMM</name>
<evidence type="ECO:0000256" key="1">
    <source>
        <dbReference type="ARBA" id="ARBA00000098"/>
    </source>
</evidence>
<evidence type="ECO:0000313" key="14">
    <source>
        <dbReference type="Proteomes" id="UP001626549"/>
    </source>
</evidence>
<dbReference type="CDD" id="cd09602">
    <property type="entry name" value="M1_APN"/>
    <property type="match status" value="1"/>
</dbReference>
<sequence>MKRLFKLSAALSCAILIGCDGSSQTQGLDNKGINMVVEPGVSASLAKDRAQRIAELSYDLSFSVPSDPALPLNGRIVISFDLSSIENPLQIDFAQSADSITTVTAEGKLIAHSFENEHILIPSSALRMGRNQLTLDFLAPQDAVNRNPDYLFTLFVPDRARRAFPLFDQPDLKARYRLTLETPADWTALGNGSRQSIATKNGRQVFRFANTDPLPSYLFSFVAGKFETVTRSMGGRDITMLHRETDTEKLDRNIDAIFEIHSDSLEWLEDYTAIDYPFEKFAFALIPDFPYGGMEHVGAIQYRASSLLLEDAPSESQLLNRAQLIAHETAHMWFGNLVTMRWFDDVWTKEVFANFMADKIVNPQFPETDHELNFLVSHYPQAYGVDRTEGANPIRQRLDNLNLAGQMYGPIIYHKAPIMMRQLELLLGEKAFQEGLQTYLSRYSYANATWPALIDILDAKTQIDLASWSEVWVNSAGMPVFSLSISSGGAGDTGKTVLRQIDPTGAGREWSQQFSLLSLSDATETSMLAAAEATLPEKGDGESLQNLLFNADGLGYGRFPVDTALLNAWDSLTPLQRGVLLVSGFEELLSDSEESAAAYFDTLTRIVLAESNDLLIELAAKQLHYVYFSLLNTQERSERIPRTESDLWLTMQAQETPSKTKMFFELFTDIALSTEALEHVHNVWSGKEAIPSLHLQEAERIRLAEIIAVRLPDRAEEVISKQRQETTNPDRLRRLDFLAPALSNDPEIRNSFFESLKTPENRATEVWVSDALRRLHDPTRLDHSAAYVLPSLELLEEIQVTGDIFFPSAWLNRSLGPHSAPKLASTVREFLENRPDYNPQLRMKILQAADPLFRASQRRTKAL</sequence>
<evidence type="ECO:0000313" key="13">
    <source>
        <dbReference type="EMBL" id="WOJ97066.1"/>
    </source>
</evidence>
<evidence type="ECO:0000256" key="8">
    <source>
        <dbReference type="ARBA" id="ARBA00022801"/>
    </source>
</evidence>
<comment type="similarity">
    <text evidence="3">Belongs to the peptidase M1 family.</text>
</comment>
<dbReference type="Gene3D" id="2.60.40.1730">
    <property type="entry name" value="tricorn interacting facor f3 domain"/>
    <property type="match status" value="1"/>
</dbReference>
<dbReference type="EMBL" id="CP136865">
    <property type="protein sequence ID" value="WOJ97066.1"/>
    <property type="molecule type" value="Genomic_DNA"/>
</dbReference>
<evidence type="ECO:0000256" key="6">
    <source>
        <dbReference type="ARBA" id="ARBA00022670"/>
    </source>
</evidence>
<dbReference type="Pfam" id="PF17900">
    <property type="entry name" value="Peptidase_M1_N"/>
    <property type="match status" value="1"/>
</dbReference>